<feature type="compositionally biased region" description="Basic and acidic residues" evidence="3">
    <location>
        <begin position="23"/>
        <end position="34"/>
    </location>
</feature>
<reference evidence="6 7" key="1">
    <citation type="journal article" date="2018" name="Nat. Genet.">
        <title>Extensive intraspecific gene order and gene structural variations between Mo17 and other maize genomes.</title>
        <authorList>
            <person name="Sun S."/>
            <person name="Zhou Y."/>
            <person name="Chen J."/>
            <person name="Shi J."/>
            <person name="Zhao H."/>
            <person name="Zhao H."/>
            <person name="Song W."/>
            <person name="Zhang M."/>
            <person name="Cui Y."/>
            <person name="Dong X."/>
            <person name="Liu H."/>
            <person name="Ma X."/>
            <person name="Jiao Y."/>
            <person name="Wang B."/>
            <person name="Wei X."/>
            <person name="Stein J.C."/>
            <person name="Glaubitz J.C."/>
            <person name="Lu F."/>
            <person name="Yu G."/>
            <person name="Liang C."/>
            <person name="Fengler K."/>
            <person name="Li B."/>
            <person name="Rafalski A."/>
            <person name="Schnable P.S."/>
            <person name="Ware D.H."/>
            <person name="Buckler E.S."/>
            <person name="Lai J."/>
        </authorList>
    </citation>
    <scope>NUCLEOTIDE SEQUENCE [LARGE SCALE GENOMIC DNA]</scope>
    <source>
        <strain evidence="7">cv. Missouri 17</strain>
        <tissue evidence="6">Seedling</tissue>
    </source>
</reference>
<dbReference type="PANTHER" id="PTHR46381">
    <property type="entry name" value="MKPA PROTEIN"/>
    <property type="match status" value="1"/>
</dbReference>
<dbReference type="Gene3D" id="3.40.20.10">
    <property type="entry name" value="Severin"/>
    <property type="match status" value="1"/>
</dbReference>
<dbReference type="ExpressionAtlas" id="A0A3L6E7A2">
    <property type="expression patterns" value="baseline and differential"/>
</dbReference>
<keyword evidence="1" id="KW-0378">Hydrolase</keyword>
<dbReference type="InterPro" id="IPR000387">
    <property type="entry name" value="Tyr_Pase_dom"/>
</dbReference>
<dbReference type="SUPFAM" id="SSF55753">
    <property type="entry name" value="Actin depolymerizing proteins"/>
    <property type="match status" value="1"/>
</dbReference>
<evidence type="ECO:0000256" key="1">
    <source>
        <dbReference type="ARBA" id="ARBA00022801"/>
    </source>
</evidence>
<evidence type="ECO:0000313" key="6">
    <source>
        <dbReference type="EMBL" id="PWZ16802.1"/>
    </source>
</evidence>
<evidence type="ECO:0000256" key="2">
    <source>
        <dbReference type="ARBA" id="ARBA00022912"/>
    </source>
</evidence>
<dbReference type="SUPFAM" id="SSF52799">
    <property type="entry name" value="(Phosphotyrosine protein) phosphatases II"/>
    <property type="match status" value="1"/>
</dbReference>
<dbReference type="InterPro" id="IPR020422">
    <property type="entry name" value="TYR_PHOSPHATASE_DUAL_dom"/>
</dbReference>
<evidence type="ECO:0000256" key="3">
    <source>
        <dbReference type="SAM" id="MobiDB-lite"/>
    </source>
</evidence>
<dbReference type="InterPro" id="IPR057528">
    <property type="entry name" value="MPK1_C"/>
</dbReference>
<keyword evidence="2" id="KW-0904">Protein phosphatase</keyword>
<dbReference type="PROSITE" id="PS00383">
    <property type="entry name" value="TYR_PHOSPHATASE_1"/>
    <property type="match status" value="1"/>
</dbReference>
<feature type="region of interest" description="Disordered" evidence="3">
    <location>
        <begin position="23"/>
        <end position="68"/>
    </location>
</feature>
<protein>
    <submittedName>
        <fullName evidence="6">Protein-tyrosine-phosphatase MKP1</fullName>
    </submittedName>
</protein>
<dbReference type="EMBL" id="NCVQ01000007">
    <property type="protein sequence ID" value="PWZ16802.1"/>
    <property type="molecule type" value="Genomic_DNA"/>
</dbReference>
<feature type="compositionally biased region" description="Basic and acidic residues" evidence="3">
    <location>
        <begin position="58"/>
        <end position="68"/>
    </location>
</feature>
<dbReference type="Proteomes" id="UP000251960">
    <property type="component" value="Chromosome 6"/>
</dbReference>
<dbReference type="AlphaFoldDB" id="A0A3L6E7A2"/>
<dbReference type="PROSITE" id="PS50056">
    <property type="entry name" value="TYR_PHOSPHATASE_2"/>
    <property type="match status" value="1"/>
</dbReference>
<dbReference type="Pfam" id="PF00782">
    <property type="entry name" value="DSPc"/>
    <property type="match status" value="1"/>
</dbReference>
<dbReference type="InterPro" id="IPR000340">
    <property type="entry name" value="Dual-sp_phosphatase_cat-dom"/>
</dbReference>
<dbReference type="GO" id="GO:0004721">
    <property type="term" value="F:phosphoprotein phosphatase activity"/>
    <property type="evidence" value="ECO:0007669"/>
    <property type="project" value="UniProtKB-KW"/>
</dbReference>
<dbReference type="CDD" id="cd14498">
    <property type="entry name" value="DSP"/>
    <property type="match status" value="1"/>
</dbReference>
<feature type="domain" description="Tyrosine specific protein phosphatases" evidence="5">
    <location>
        <begin position="136"/>
        <end position="197"/>
    </location>
</feature>
<proteinExistence type="predicted"/>
<sequence>MSSKARSCLQSLQPLAITRRSLDEWPKADSDKVGEWPNPTTPGASKAGGRPSSARPGEGLRLDHSSLRSQGRKDQIAFFDKECSKVLCGDAVAKNRDILRKNGITHVLNCVGFVCPEYFKSDLVYRTLWLQDSPTEDITSILYDVFDYFEDVREQGGRVFVHCCQGVSRSTSLVIAYLMWREGQSFDDTFQFVKAARGIANPNMGFACQLLQCQKRVHAIPLSPNSVLRMYRMAPHSQYAPLHLVPKMLNDPSPAALDSRGAFIVHVLLSIYVWVGMKCDPVMEKDAKAAAFQVVRYEKVQGHIKVVREGLEPQEFWDAFSSTLPNSDTNTKISKDQIDSASKSNPGSRIIESYDADFELVYKAITGGVWPSMEKLTTFARKDLDSNSVLIFVTSNAIRREAVKMVYVWVGGEIESSKSVNAVDWQQVTGDFLHRKGLSDALPIKVFKEHETENLLELLNFS</sequence>
<accession>A0A3L6E7A2</accession>
<dbReference type="InterPro" id="IPR016130">
    <property type="entry name" value="Tyr_Pase_AS"/>
</dbReference>
<evidence type="ECO:0000259" key="5">
    <source>
        <dbReference type="PROSITE" id="PS50056"/>
    </source>
</evidence>
<dbReference type="InterPro" id="IPR029006">
    <property type="entry name" value="ADF-H/Gelsolin-like_dom_sf"/>
</dbReference>
<dbReference type="PROSITE" id="PS50054">
    <property type="entry name" value="TYR_PHOSPHATASE_DUAL"/>
    <property type="match status" value="1"/>
</dbReference>
<organism evidence="6 7">
    <name type="scientific">Zea mays</name>
    <name type="common">Maize</name>
    <dbReference type="NCBI Taxonomy" id="4577"/>
    <lineage>
        <taxon>Eukaryota</taxon>
        <taxon>Viridiplantae</taxon>
        <taxon>Streptophyta</taxon>
        <taxon>Embryophyta</taxon>
        <taxon>Tracheophyta</taxon>
        <taxon>Spermatophyta</taxon>
        <taxon>Magnoliopsida</taxon>
        <taxon>Liliopsida</taxon>
        <taxon>Poales</taxon>
        <taxon>Poaceae</taxon>
        <taxon>PACMAD clade</taxon>
        <taxon>Panicoideae</taxon>
        <taxon>Andropogonodae</taxon>
        <taxon>Andropogoneae</taxon>
        <taxon>Tripsacinae</taxon>
        <taxon>Zea</taxon>
    </lineage>
</organism>
<name>A0A3L6E7A2_MAIZE</name>
<evidence type="ECO:0000259" key="4">
    <source>
        <dbReference type="PROSITE" id="PS50054"/>
    </source>
</evidence>
<dbReference type="PANTHER" id="PTHR46381:SF4">
    <property type="entry name" value="PROTEIN-TYROSINE-PHOSPHATASE MKP1"/>
    <property type="match status" value="1"/>
</dbReference>
<evidence type="ECO:0000313" key="7">
    <source>
        <dbReference type="Proteomes" id="UP000251960"/>
    </source>
</evidence>
<dbReference type="Gene3D" id="3.90.190.10">
    <property type="entry name" value="Protein tyrosine phosphatase superfamily"/>
    <property type="match status" value="1"/>
</dbReference>
<gene>
    <name evidence="6" type="primary">MKP1_0</name>
    <name evidence="6" type="ORF">Zm00014a_030934</name>
</gene>
<dbReference type="Pfam" id="PF25466">
    <property type="entry name" value="MPK1_gelsolin_C"/>
    <property type="match status" value="1"/>
</dbReference>
<comment type="caution">
    <text evidence="6">The sequence shown here is derived from an EMBL/GenBank/DDBJ whole genome shotgun (WGS) entry which is preliminary data.</text>
</comment>
<dbReference type="SMART" id="SM00195">
    <property type="entry name" value="DSPc"/>
    <property type="match status" value="1"/>
</dbReference>
<feature type="domain" description="Tyrosine-protein phosphatase" evidence="4">
    <location>
        <begin position="75"/>
        <end position="219"/>
    </location>
</feature>
<dbReference type="InterPro" id="IPR029021">
    <property type="entry name" value="Prot-tyrosine_phosphatase-like"/>
</dbReference>